<dbReference type="GO" id="GO:0047884">
    <property type="term" value="F:FAD diphosphatase activity"/>
    <property type="evidence" value="ECO:0007669"/>
    <property type="project" value="TreeGrafter"/>
</dbReference>
<comment type="caution">
    <text evidence="2">The sequence shown here is derived from an EMBL/GenBank/DDBJ whole genome shotgun (WGS) entry which is preliminary data.</text>
</comment>
<proteinExistence type="predicted"/>
<organism evidence="2 3">
    <name type="scientific">Racocetra fulgida</name>
    <dbReference type="NCBI Taxonomy" id="60492"/>
    <lineage>
        <taxon>Eukaryota</taxon>
        <taxon>Fungi</taxon>
        <taxon>Fungi incertae sedis</taxon>
        <taxon>Mucoromycota</taxon>
        <taxon>Glomeromycotina</taxon>
        <taxon>Glomeromycetes</taxon>
        <taxon>Diversisporales</taxon>
        <taxon>Gigasporaceae</taxon>
        <taxon>Racocetra</taxon>
    </lineage>
</organism>
<evidence type="ECO:0000313" key="2">
    <source>
        <dbReference type="EMBL" id="CAG8675652.1"/>
    </source>
</evidence>
<name>A0A9N9HI33_9GLOM</name>
<evidence type="ECO:0000313" key="3">
    <source>
        <dbReference type="Proteomes" id="UP000789396"/>
    </source>
</evidence>
<dbReference type="OrthoDB" id="448496at2759"/>
<sequence length="100" mass="11426">EIFVRRFIRTYQPESFIAPTLTKYQEKLKDFGIKIGSYPKLTRDKAWVVVSLLARETSPQVVEKIEQAAKEIAEKIDGLIIEDSEGEITGLEKTNKISKL</sequence>
<dbReference type="AlphaFoldDB" id="A0A9N9HI33"/>
<gene>
    <name evidence="2" type="ORF">RFULGI_LOCUS9406</name>
</gene>
<reference evidence="2" key="1">
    <citation type="submission" date="2021-06" db="EMBL/GenBank/DDBJ databases">
        <authorList>
            <person name="Kallberg Y."/>
            <person name="Tangrot J."/>
            <person name="Rosling A."/>
        </authorList>
    </citation>
    <scope>NUCLEOTIDE SEQUENCE</scope>
    <source>
        <strain evidence="2">IN212</strain>
    </source>
</reference>
<dbReference type="PANTHER" id="PTHR47675">
    <property type="entry name" value="MOLYBDOPTERIN BINDING DOMAIN PROTEIN (AFU_ORTHOLOGUE AFUA_5G11210)"/>
    <property type="match status" value="1"/>
</dbReference>
<protein>
    <submittedName>
        <fullName evidence="2">8219_t:CDS:1</fullName>
    </submittedName>
</protein>
<evidence type="ECO:0000259" key="1">
    <source>
        <dbReference type="Pfam" id="PF24102"/>
    </source>
</evidence>
<dbReference type="EMBL" id="CAJVPZ010016755">
    <property type="protein sequence ID" value="CAG8675652.1"/>
    <property type="molecule type" value="Genomic_DNA"/>
</dbReference>
<dbReference type="PANTHER" id="PTHR47675:SF1">
    <property type="entry name" value="MOLYBDOPTERIN BINDING DOMAIN PROTEIN (AFU_ORTHOLOGUE AFUA_5G11210)"/>
    <property type="match status" value="1"/>
</dbReference>
<dbReference type="GO" id="GO:0042726">
    <property type="term" value="P:flavin-containing compound metabolic process"/>
    <property type="evidence" value="ECO:0007669"/>
    <property type="project" value="TreeGrafter"/>
</dbReference>
<dbReference type="Proteomes" id="UP000789396">
    <property type="component" value="Unassembled WGS sequence"/>
</dbReference>
<keyword evidence="3" id="KW-1185">Reference proteome</keyword>
<dbReference type="Pfam" id="PF24102">
    <property type="entry name" value="FLAD1_M"/>
    <property type="match status" value="1"/>
</dbReference>
<accession>A0A9N9HI33</accession>
<feature type="domain" description="FAD synthase middle" evidence="1">
    <location>
        <begin position="3"/>
        <end position="81"/>
    </location>
</feature>
<feature type="non-terminal residue" evidence="2">
    <location>
        <position position="1"/>
    </location>
</feature>
<dbReference type="InterPro" id="IPR056596">
    <property type="entry name" value="FLAD1_M"/>
</dbReference>